<feature type="region of interest" description="Disordered" evidence="1">
    <location>
        <begin position="103"/>
        <end position="122"/>
    </location>
</feature>
<accession>A0A0A9Z3X0</accession>
<feature type="non-terminal residue" evidence="2">
    <location>
        <position position="175"/>
    </location>
</feature>
<feature type="compositionally biased region" description="Polar residues" evidence="1">
    <location>
        <begin position="1"/>
        <end position="18"/>
    </location>
</feature>
<organism evidence="2">
    <name type="scientific">Lygus hesperus</name>
    <name type="common">Western plant bug</name>
    <dbReference type="NCBI Taxonomy" id="30085"/>
    <lineage>
        <taxon>Eukaryota</taxon>
        <taxon>Metazoa</taxon>
        <taxon>Ecdysozoa</taxon>
        <taxon>Arthropoda</taxon>
        <taxon>Hexapoda</taxon>
        <taxon>Insecta</taxon>
        <taxon>Pterygota</taxon>
        <taxon>Neoptera</taxon>
        <taxon>Paraneoptera</taxon>
        <taxon>Hemiptera</taxon>
        <taxon>Heteroptera</taxon>
        <taxon>Panheteroptera</taxon>
        <taxon>Cimicomorpha</taxon>
        <taxon>Miridae</taxon>
        <taxon>Mirini</taxon>
        <taxon>Lygus</taxon>
    </lineage>
</organism>
<protein>
    <submittedName>
        <fullName evidence="2">Uncharacterized protein</fullName>
    </submittedName>
</protein>
<reference evidence="2" key="2">
    <citation type="submission" date="2014-07" db="EMBL/GenBank/DDBJ databases">
        <authorList>
            <person name="Hull J."/>
        </authorList>
    </citation>
    <scope>NUCLEOTIDE SEQUENCE</scope>
</reference>
<proteinExistence type="predicted"/>
<dbReference type="EMBL" id="GBHO01005043">
    <property type="protein sequence ID" value="JAG38561.1"/>
    <property type="molecule type" value="Transcribed_RNA"/>
</dbReference>
<dbReference type="AlphaFoldDB" id="A0A0A9Z3X0"/>
<feature type="non-terminal residue" evidence="2">
    <location>
        <position position="1"/>
    </location>
</feature>
<name>A0A0A9Z3X0_LYGHE</name>
<evidence type="ECO:0000313" key="2">
    <source>
        <dbReference type="EMBL" id="JAG38561.1"/>
    </source>
</evidence>
<sequence>NQGENCQSYYSHQQQDKGANSWGDNHKRRGKFQQNINADASPRGDIHNEIEQLEEVKLHEVPAELCLTSQPDERTAETQKRIRTDEITEPDCQQLHGLPVELPECPGPSNIGIPSTNDSTPEIRTETKESTVAPEKIKLRSFTEWNNQSSIAAYNLHFNVARVWINSAPIPKLKP</sequence>
<evidence type="ECO:0000256" key="1">
    <source>
        <dbReference type="SAM" id="MobiDB-lite"/>
    </source>
</evidence>
<reference evidence="2" key="1">
    <citation type="journal article" date="2014" name="PLoS ONE">
        <title>Transcriptome-Based Identification of ABC Transporters in the Western Tarnished Plant Bug Lygus hesperus.</title>
        <authorList>
            <person name="Hull J.J."/>
            <person name="Chaney K."/>
            <person name="Geib S.M."/>
            <person name="Fabrick J.A."/>
            <person name="Brent C.S."/>
            <person name="Walsh D."/>
            <person name="Lavine L.C."/>
        </authorList>
    </citation>
    <scope>NUCLEOTIDE SEQUENCE</scope>
</reference>
<gene>
    <name evidence="2" type="ORF">CM83_105460</name>
</gene>
<feature type="region of interest" description="Disordered" evidence="1">
    <location>
        <begin position="1"/>
        <end position="44"/>
    </location>
</feature>